<dbReference type="EMBL" id="JAGKQM010000004">
    <property type="protein sequence ID" value="KAH0930586.1"/>
    <property type="molecule type" value="Genomic_DNA"/>
</dbReference>
<protein>
    <recommendedName>
        <fullName evidence="1">Serine aminopeptidase S33 domain-containing protein</fullName>
    </recommendedName>
</protein>
<evidence type="ECO:0000313" key="2">
    <source>
        <dbReference type="EMBL" id="KAH0930586.1"/>
    </source>
</evidence>
<dbReference type="InterPro" id="IPR004265">
    <property type="entry name" value="Dirigent"/>
</dbReference>
<organism evidence="2 3">
    <name type="scientific">Brassica napus</name>
    <name type="common">Rape</name>
    <dbReference type="NCBI Taxonomy" id="3708"/>
    <lineage>
        <taxon>Eukaryota</taxon>
        <taxon>Viridiplantae</taxon>
        <taxon>Streptophyta</taxon>
        <taxon>Embryophyta</taxon>
        <taxon>Tracheophyta</taxon>
        <taxon>Spermatophyta</taxon>
        <taxon>Magnoliopsida</taxon>
        <taxon>eudicotyledons</taxon>
        <taxon>Gunneridae</taxon>
        <taxon>Pentapetalae</taxon>
        <taxon>rosids</taxon>
        <taxon>malvids</taxon>
        <taxon>Brassicales</taxon>
        <taxon>Brassicaceae</taxon>
        <taxon>Brassiceae</taxon>
        <taxon>Brassica</taxon>
    </lineage>
</organism>
<evidence type="ECO:0000313" key="3">
    <source>
        <dbReference type="Proteomes" id="UP000824890"/>
    </source>
</evidence>
<dbReference type="InterPro" id="IPR029058">
    <property type="entry name" value="AB_hydrolase_fold"/>
</dbReference>
<dbReference type="Gene3D" id="3.40.50.1820">
    <property type="entry name" value="alpha/beta hydrolase"/>
    <property type="match status" value="3"/>
</dbReference>
<reference evidence="2 3" key="1">
    <citation type="submission" date="2021-05" db="EMBL/GenBank/DDBJ databases">
        <title>Genome Assembly of Synthetic Allotetraploid Brassica napus Reveals Homoeologous Exchanges between Subgenomes.</title>
        <authorList>
            <person name="Davis J.T."/>
        </authorList>
    </citation>
    <scope>NUCLEOTIDE SEQUENCE [LARGE SCALE GENOMIC DNA]</scope>
    <source>
        <strain evidence="3">cv. Da-Ae</strain>
        <tissue evidence="2">Seedling</tissue>
    </source>
</reference>
<feature type="domain" description="Serine aminopeptidase S33" evidence="1">
    <location>
        <begin position="257"/>
        <end position="497"/>
    </location>
</feature>
<feature type="domain" description="Serine aminopeptidase S33" evidence="1">
    <location>
        <begin position="599"/>
        <end position="832"/>
    </location>
</feature>
<sequence length="1155" mass="128678">MSRSIMVMYEENFVLNSRGMKLFTCVWKPVEQEPKALLFLCHGYAAETSITMNSTATRLAKAGFAVYGMDYEGHGKSEGLSGYISNFDDLVDDVSIHYSTICEKEENKGKMRFLLGESMGGAVVLLLARKKPDFWDGAVLVAPMCKLAEEVKPHPVVISILIKLCSFIPTWKIVPGSDILDIAIKEPHIRTQVRENEFCYKGRPRLNTAYQLLLVSLDLEKNLQEASETDDVKYEENFIRSSRGLKLFTCKWLPTDQEPRAIVFFCHGYGMECSITMNSTARRLVKAGFGVYGMDYEGHGKSDGLSGYIPNFDHLVDDVSTHYTTICEREENKGKMRFMLGESMGGAVVLLLSRKKPEFWDGALLVAPMCKIAEEMKPSPFVISILTKLISVIPKWKIIPTQDIIDISYKEPEIRKQVRENPLCYKGRPRLKTAYELLRISIDLEKRLQEVLLPFMVLHGDDDKVTDKAVSQELYRVAVSSDKTLKLYSGMWHGLLNGETQENIEIVFADVIGWLEKRTEHGNDRFESELKHNNDEAKKRVGVRREERSPLFRHYQTKTASHYRTVASETENIKYEESFIKNTRGMKLFTCKWLPANKEPKSLIFICHGYAMECSTARRLVNAGYGVYGMDYEGHGKSDGLSAYVPNFDHLVDDVSAHYTSICEREENKCKMRYLLGESMGGAVLLLLHRKKPEFWDGAVLVAPMCKIAEEMKPNPVVISVLSKLSGVIPTWKIIPGQDIIETAFKQPEVRKQVRENPYCYKGRPRLKTANELLRISTDLEKRLDEVSLPFMVLHGEDDKVTDKAVSGQFYEVASSSDKTFKLYPGMWHGLLYGETPENIEIVFTDIIGWLDKRASDGNGGFESELKRKEDALHITIMLFLVASNLLAFINSARLLDQIQPQPEEVDETGDIPPPATTTTSAFTVPAGSAGATTTNEHEPSLEFFMHDVLGGSHPSARVVTGIVAQTEVNGIPFSKASNSIFPVDNGVPLVNSNNINSVINPNTAPLLTGLSGAQTSTVIQNTNGNTNDALSSNSLPFVTAGNLPPGAALQHLMFGTITVVDDELTESHELGSAVIGKAQGFYLASSLDGTSQILSLTVLTASHASQIAVIGGTGKFEHAKGYAIVETLHNQNNQHITDGQDTILHFSVYLTYKA</sequence>
<evidence type="ECO:0000259" key="1">
    <source>
        <dbReference type="Pfam" id="PF12146"/>
    </source>
</evidence>
<dbReference type="Pfam" id="PF12146">
    <property type="entry name" value="Hydrolase_4"/>
    <property type="match status" value="3"/>
</dbReference>
<dbReference type="InterPro" id="IPR051044">
    <property type="entry name" value="MAG_DAG_Lipase"/>
</dbReference>
<dbReference type="PRINTS" id="PR00111">
    <property type="entry name" value="ABHYDROLASE"/>
</dbReference>
<dbReference type="Pfam" id="PF03018">
    <property type="entry name" value="Dirigent"/>
    <property type="match status" value="1"/>
</dbReference>
<comment type="caution">
    <text evidence="2">The sequence shown here is derived from an EMBL/GenBank/DDBJ whole genome shotgun (WGS) entry which is preliminary data.</text>
</comment>
<dbReference type="InterPro" id="IPR022742">
    <property type="entry name" value="Hydrolase_4"/>
</dbReference>
<keyword evidence="3" id="KW-1185">Reference proteome</keyword>
<feature type="domain" description="Serine aminopeptidase S33" evidence="1">
    <location>
        <begin position="32"/>
        <end position="225"/>
    </location>
</feature>
<dbReference type="SUPFAM" id="SSF53474">
    <property type="entry name" value="alpha/beta-Hydrolases"/>
    <property type="match status" value="3"/>
</dbReference>
<accession>A0ABQ8DMK0</accession>
<name>A0ABQ8DMK0_BRANA</name>
<dbReference type="InterPro" id="IPR000073">
    <property type="entry name" value="AB_hydrolase_1"/>
</dbReference>
<dbReference type="PANTHER" id="PTHR11614">
    <property type="entry name" value="PHOSPHOLIPASE-RELATED"/>
    <property type="match status" value="1"/>
</dbReference>
<dbReference type="Proteomes" id="UP000824890">
    <property type="component" value="Unassembled WGS sequence"/>
</dbReference>
<proteinExistence type="predicted"/>
<gene>
    <name evidence="2" type="ORF">HID58_016313</name>
</gene>